<dbReference type="PROSITE" id="PS50110">
    <property type="entry name" value="RESPONSE_REGULATORY"/>
    <property type="match status" value="1"/>
</dbReference>
<dbReference type="PANTHER" id="PTHR43547">
    <property type="entry name" value="TWO-COMPONENT HISTIDINE KINASE"/>
    <property type="match status" value="1"/>
</dbReference>
<dbReference type="Gene3D" id="3.40.50.2300">
    <property type="match status" value="1"/>
</dbReference>
<dbReference type="GO" id="GO:0003677">
    <property type="term" value="F:DNA binding"/>
    <property type="evidence" value="ECO:0007669"/>
    <property type="project" value="UniProtKB-KW"/>
</dbReference>
<dbReference type="InterPro" id="IPR036390">
    <property type="entry name" value="WH_DNA-bd_sf"/>
</dbReference>
<reference evidence="9 10" key="1">
    <citation type="submission" date="2017-06" db="EMBL/GenBank/DDBJ databases">
        <authorList>
            <person name="Kim H.J."/>
            <person name="Triplett B.A."/>
        </authorList>
    </citation>
    <scope>NUCLEOTIDE SEQUENCE [LARGE SCALE GENOMIC DNA]</scope>
    <source>
        <strain evidence="9 10">DSM 29150</strain>
    </source>
</reference>
<dbReference type="CDD" id="cd17574">
    <property type="entry name" value="REC_OmpR"/>
    <property type="match status" value="1"/>
</dbReference>
<dbReference type="SUPFAM" id="SSF52172">
    <property type="entry name" value="CheY-like"/>
    <property type="match status" value="1"/>
</dbReference>
<dbReference type="InterPro" id="IPR001789">
    <property type="entry name" value="Sig_transdc_resp-reg_receiver"/>
</dbReference>
<dbReference type="InterPro" id="IPR011006">
    <property type="entry name" value="CheY-like_superfamily"/>
</dbReference>
<organism evidence="9 10">
    <name type="scientific">Lutibacter agarilyticus</name>
    <dbReference type="NCBI Taxonomy" id="1109740"/>
    <lineage>
        <taxon>Bacteria</taxon>
        <taxon>Pseudomonadati</taxon>
        <taxon>Bacteroidota</taxon>
        <taxon>Flavobacteriia</taxon>
        <taxon>Flavobacteriales</taxon>
        <taxon>Flavobacteriaceae</taxon>
        <taxon>Lutibacter</taxon>
    </lineage>
</organism>
<dbReference type="InterPro" id="IPR000595">
    <property type="entry name" value="cNMP-bd_dom"/>
</dbReference>
<dbReference type="SMART" id="SM00100">
    <property type="entry name" value="cNMP"/>
    <property type="match status" value="1"/>
</dbReference>
<dbReference type="PRINTS" id="PR00034">
    <property type="entry name" value="HTHCRP"/>
</dbReference>
<keyword evidence="2" id="KW-0805">Transcription regulation</keyword>
<dbReference type="Pfam" id="PF00072">
    <property type="entry name" value="Response_reg"/>
    <property type="match status" value="1"/>
</dbReference>
<evidence type="ECO:0000256" key="4">
    <source>
        <dbReference type="ARBA" id="ARBA00023163"/>
    </source>
</evidence>
<accession>A0A238YM27</accession>
<dbReference type="InterPro" id="IPR014710">
    <property type="entry name" value="RmlC-like_jellyroll"/>
</dbReference>
<feature type="domain" description="HTH crp-type" evidence="8">
    <location>
        <begin position="277"/>
        <end position="346"/>
    </location>
</feature>
<keyword evidence="3" id="KW-0238">DNA-binding</keyword>
<protein>
    <submittedName>
        <fullName evidence="9">Crp-like helix-turn-helix domain-containing protein</fullName>
    </submittedName>
</protein>
<dbReference type="PROSITE" id="PS51063">
    <property type="entry name" value="HTH_CRP_2"/>
    <property type="match status" value="1"/>
</dbReference>
<dbReference type="InterPro" id="IPR036388">
    <property type="entry name" value="WH-like_DNA-bd_sf"/>
</dbReference>
<dbReference type="Gene3D" id="1.10.10.10">
    <property type="entry name" value="Winged helix-like DNA-binding domain superfamily/Winged helix DNA-binding domain"/>
    <property type="match status" value="1"/>
</dbReference>
<sequence>MKKILLIEDDKVVRENTAELLELANYKVICASEGKSGLVQAKKHIPDIIICDIMMPELNGYGLLQLLSRDKNVKHIPFIFLSAKTEQKDIRKGMNLGADDYITKPFDESELFTAIESRLAKIAIIKESLGGKPTNELTEELEAPIKDLEHLKKIFYKKLDEYTFMPNEIIYHEGGNSNYIYLINEGVVKTFNTDEQGKELITAIYKENDFFGFTTFSQNLPYLESAKTIEKTTLKRLSKKDLQLVLKNNHNVTFELIDLLNDSVSDFKGQLLQMAYSSVRKKTANTILKFTEKIKKNHDDIIKISRSDLASIAGIATETFIRTISDFKKEGLIKINGYNIEILDLKKLKKVN</sequence>
<dbReference type="RefSeq" id="WP_089382587.1">
    <property type="nucleotide sequence ID" value="NZ_FZNT01000010.1"/>
</dbReference>
<dbReference type="AlphaFoldDB" id="A0A238YM27"/>
<feature type="domain" description="Cyclic nucleotide-binding" evidence="6">
    <location>
        <begin position="159"/>
        <end position="246"/>
    </location>
</feature>
<keyword evidence="10" id="KW-1185">Reference proteome</keyword>
<keyword evidence="1 5" id="KW-0597">Phosphoprotein</keyword>
<dbReference type="SMART" id="SM00448">
    <property type="entry name" value="REC"/>
    <property type="match status" value="1"/>
</dbReference>
<evidence type="ECO:0000313" key="10">
    <source>
        <dbReference type="Proteomes" id="UP000198384"/>
    </source>
</evidence>
<dbReference type="SUPFAM" id="SSF51206">
    <property type="entry name" value="cAMP-binding domain-like"/>
    <property type="match status" value="1"/>
</dbReference>
<dbReference type="Proteomes" id="UP000198384">
    <property type="component" value="Unassembled WGS sequence"/>
</dbReference>
<evidence type="ECO:0000256" key="1">
    <source>
        <dbReference type="ARBA" id="ARBA00022553"/>
    </source>
</evidence>
<dbReference type="GO" id="GO:0006355">
    <property type="term" value="P:regulation of DNA-templated transcription"/>
    <property type="evidence" value="ECO:0007669"/>
    <property type="project" value="InterPro"/>
</dbReference>
<evidence type="ECO:0000256" key="2">
    <source>
        <dbReference type="ARBA" id="ARBA00023015"/>
    </source>
</evidence>
<dbReference type="Pfam" id="PF00027">
    <property type="entry name" value="cNMP_binding"/>
    <property type="match status" value="1"/>
</dbReference>
<evidence type="ECO:0000259" key="6">
    <source>
        <dbReference type="PROSITE" id="PS50042"/>
    </source>
</evidence>
<evidence type="ECO:0000256" key="3">
    <source>
        <dbReference type="ARBA" id="ARBA00023125"/>
    </source>
</evidence>
<dbReference type="PROSITE" id="PS50042">
    <property type="entry name" value="CNMP_BINDING_3"/>
    <property type="match status" value="1"/>
</dbReference>
<dbReference type="CDD" id="cd00038">
    <property type="entry name" value="CAP_ED"/>
    <property type="match status" value="1"/>
</dbReference>
<evidence type="ECO:0000259" key="7">
    <source>
        <dbReference type="PROSITE" id="PS50110"/>
    </source>
</evidence>
<keyword evidence="4" id="KW-0804">Transcription</keyword>
<dbReference type="GO" id="GO:0000155">
    <property type="term" value="F:phosphorelay sensor kinase activity"/>
    <property type="evidence" value="ECO:0007669"/>
    <property type="project" value="TreeGrafter"/>
</dbReference>
<dbReference type="Pfam" id="PF13545">
    <property type="entry name" value="HTH_Crp_2"/>
    <property type="match status" value="1"/>
</dbReference>
<dbReference type="Gene3D" id="2.60.120.10">
    <property type="entry name" value="Jelly Rolls"/>
    <property type="match status" value="1"/>
</dbReference>
<dbReference type="EMBL" id="FZNT01000010">
    <property type="protein sequence ID" value="SNR72205.1"/>
    <property type="molecule type" value="Genomic_DNA"/>
</dbReference>
<dbReference type="PANTHER" id="PTHR43547:SF2">
    <property type="entry name" value="HYBRID SIGNAL TRANSDUCTION HISTIDINE KINASE C"/>
    <property type="match status" value="1"/>
</dbReference>
<feature type="modified residue" description="4-aspartylphosphate" evidence="5">
    <location>
        <position position="52"/>
    </location>
</feature>
<dbReference type="InterPro" id="IPR018490">
    <property type="entry name" value="cNMP-bd_dom_sf"/>
</dbReference>
<gene>
    <name evidence="9" type="ORF">SAMN06265371_11013</name>
</gene>
<evidence type="ECO:0000313" key="9">
    <source>
        <dbReference type="EMBL" id="SNR72205.1"/>
    </source>
</evidence>
<dbReference type="SUPFAM" id="SSF46785">
    <property type="entry name" value="Winged helix' DNA-binding domain"/>
    <property type="match status" value="1"/>
</dbReference>
<evidence type="ECO:0000259" key="8">
    <source>
        <dbReference type="PROSITE" id="PS51063"/>
    </source>
</evidence>
<name>A0A238YM27_9FLAO</name>
<dbReference type="OrthoDB" id="9127033at2"/>
<feature type="domain" description="Response regulatory" evidence="7">
    <location>
        <begin position="3"/>
        <end position="119"/>
    </location>
</feature>
<dbReference type="InterPro" id="IPR012318">
    <property type="entry name" value="HTH_CRP"/>
</dbReference>
<dbReference type="SMART" id="SM00419">
    <property type="entry name" value="HTH_CRP"/>
    <property type="match status" value="1"/>
</dbReference>
<evidence type="ECO:0000256" key="5">
    <source>
        <dbReference type="PROSITE-ProRule" id="PRU00169"/>
    </source>
</evidence>
<proteinExistence type="predicted"/>